<evidence type="ECO:0000313" key="3">
    <source>
        <dbReference type="Proteomes" id="UP000219435"/>
    </source>
</evidence>
<feature type="domain" description="AbiTii" evidence="1">
    <location>
        <begin position="5"/>
        <end position="190"/>
    </location>
</feature>
<evidence type="ECO:0000259" key="1">
    <source>
        <dbReference type="Pfam" id="PF18864"/>
    </source>
</evidence>
<reference evidence="3" key="1">
    <citation type="submission" date="2017-08" db="EMBL/GenBank/DDBJ databases">
        <authorList>
            <person name="Varghese N."/>
            <person name="Submissions S."/>
        </authorList>
    </citation>
    <scope>NUCLEOTIDE SEQUENCE [LARGE SCALE GENOMIC DNA]</scope>
    <source>
        <strain evidence="3">DSM 4725</strain>
    </source>
</reference>
<dbReference type="OrthoDB" id="4157938at2"/>
<organism evidence="2 3">
    <name type="scientific">Blastococcus aggregatus</name>
    <dbReference type="NCBI Taxonomy" id="38502"/>
    <lineage>
        <taxon>Bacteria</taxon>
        <taxon>Bacillati</taxon>
        <taxon>Actinomycetota</taxon>
        <taxon>Actinomycetes</taxon>
        <taxon>Geodermatophilales</taxon>
        <taxon>Geodermatophilaceae</taxon>
        <taxon>Blastococcus</taxon>
    </lineage>
</organism>
<evidence type="ECO:0000313" key="2">
    <source>
        <dbReference type="EMBL" id="SOC46593.1"/>
    </source>
</evidence>
<accession>A0A285UXS3</accession>
<proteinExistence type="predicted"/>
<dbReference type="Proteomes" id="UP000219435">
    <property type="component" value="Unassembled WGS sequence"/>
</dbReference>
<dbReference type="AlphaFoldDB" id="A0A285UXS3"/>
<dbReference type="InterPro" id="IPR041304">
    <property type="entry name" value="AbiTii"/>
</dbReference>
<keyword evidence="3" id="KW-1185">Reference proteome</keyword>
<dbReference type="EMBL" id="OBQI01000001">
    <property type="protein sequence ID" value="SOC46593.1"/>
    <property type="molecule type" value="Genomic_DNA"/>
</dbReference>
<name>A0A285UXS3_9ACTN</name>
<gene>
    <name evidence="2" type="ORF">SAMN05660748_0329</name>
</gene>
<dbReference type="Pfam" id="PF18864">
    <property type="entry name" value="AbiTii"/>
    <property type="match status" value="1"/>
</dbReference>
<dbReference type="RefSeq" id="WP_097193286.1">
    <property type="nucleotide sequence ID" value="NZ_OBQI01000001.1"/>
</dbReference>
<protein>
    <recommendedName>
        <fullName evidence="1">AbiTii domain-containing protein</fullName>
    </recommendedName>
</protein>
<sequence length="314" mass="33473">MTDTLLRSLRERMLDESEPLAGLLRKCLLLGAETGSVTLRDWARKELNGYGDEDEVPEYRRLSGVPISMNSISGNTWATGQTLSRFQLPQEAWEYVPETMSFKQPVEELEQMAGQKSLSFSSPGLSMAQTIWNRQLGPFQSVSGLSYTMTGSVVAGMLGQIRTQLVDIIADLTADTPMSELPSKSQVDAAVSEHIGASTVYNTTINAASGPVAIGTDAQAKAEGLNVEDVLRLLDAVQAAVASEVEEAHQAEVLEAVADLRVALSKETPETGEVVRKVGRLRSLGTKIGGASMMAATEGAASALMEMAMSGAFG</sequence>